<dbReference type="GO" id="GO:0005829">
    <property type="term" value="C:cytosol"/>
    <property type="evidence" value="ECO:0007669"/>
    <property type="project" value="TreeGrafter"/>
</dbReference>
<evidence type="ECO:0000313" key="3">
    <source>
        <dbReference type="Proteomes" id="UP000039865"/>
    </source>
</evidence>
<dbReference type="EMBL" id="CCKQ01012948">
    <property type="protein sequence ID" value="CDW84581.1"/>
    <property type="molecule type" value="Genomic_DNA"/>
</dbReference>
<dbReference type="Pfam" id="PF01237">
    <property type="entry name" value="Oxysterol_BP"/>
    <property type="match status" value="1"/>
</dbReference>
<dbReference type="GO" id="GO:0016020">
    <property type="term" value="C:membrane"/>
    <property type="evidence" value="ECO:0007669"/>
    <property type="project" value="TreeGrafter"/>
</dbReference>
<accession>A0A078ARH5</accession>
<feature type="compositionally biased region" description="Polar residues" evidence="1">
    <location>
        <begin position="1"/>
        <end position="16"/>
    </location>
</feature>
<dbReference type="OrthoDB" id="14833at2759"/>
<evidence type="ECO:0000313" key="2">
    <source>
        <dbReference type="EMBL" id="CDW84581.1"/>
    </source>
</evidence>
<proteinExistence type="predicted"/>
<organism evidence="2 3">
    <name type="scientific">Stylonychia lemnae</name>
    <name type="common">Ciliate</name>
    <dbReference type="NCBI Taxonomy" id="5949"/>
    <lineage>
        <taxon>Eukaryota</taxon>
        <taxon>Sar</taxon>
        <taxon>Alveolata</taxon>
        <taxon>Ciliophora</taxon>
        <taxon>Intramacronucleata</taxon>
        <taxon>Spirotrichea</taxon>
        <taxon>Stichotrichia</taxon>
        <taxon>Sporadotrichida</taxon>
        <taxon>Oxytrichidae</taxon>
        <taxon>Stylonychinae</taxon>
        <taxon>Stylonychia</taxon>
    </lineage>
</organism>
<keyword evidence="3" id="KW-1185">Reference proteome</keyword>
<reference evidence="2 3" key="1">
    <citation type="submission" date="2014-06" db="EMBL/GenBank/DDBJ databases">
        <authorList>
            <person name="Swart Estienne"/>
        </authorList>
    </citation>
    <scope>NUCLEOTIDE SEQUENCE [LARGE SCALE GENOMIC DNA]</scope>
    <source>
        <strain evidence="2 3">130c</strain>
    </source>
</reference>
<dbReference type="PANTHER" id="PTHR10972">
    <property type="entry name" value="OXYSTEROL-BINDING PROTEIN-RELATED"/>
    <property type="match status" value="1"/>
</dbReference>
<gene>
    <name evidence="2" type="primary">Contig5881.g267</name>
    <name evidence="2" type="ORF">STYLEM_13646</name>
</gene>
<sequence length="486" mass="56356">MEQTADSTQSQYSYNAQRDDDAELDQNNEQDPQFIGTDTYQEQPDQPITQTDPIEIAKVEEPDDQELNDNPYIMSRSIPVGPYSFVDFRQPYEQKSPPPKYFSDELLLTPLPTKKDEILRGLEEQKHGGLVCTDQEAMDRQRGVLMNVVKQLTVNLFKGLTITHISLPIKIFEPRSSIQRIVDMWSFGPKFLRQAADTTDHLERFRQVIAFAMSGLYICSSQYKPFNPILGETLQGEFNDGTQIYCEHTSHHPPITNFHMQPQDKSFNFYGYYEFTANMGANSLKSGLRGPNNIVFADGQHIRFRTPDFLLGGTVMGDRTIEAAGNVFFEDLTNNYKAVVILSTYKKSGFFKKSESGKRDQFTGIIYHCKPIEDPVKSAKKLYSKHAIEISDLNKIKDMVKPIGDINGSFLYNMTICGKKYWDIDTDVPERFKPVLRYVAPSDWRYREDLIWLKYNYMKIAAQWKVRMEEQQRHDRRLRQKQKDKK</sequence>
<dbReference type="InParanoid" id="A0A078ARH5"/>
<dbReference type="AlphaFoldDB" id="A0A078ARH5"/>
<dbReference type="InterPro" id="IPR037239">
    <property type="entry name" value="OSBP_sf"/>
</dbReference>
<evidence type="ECO:0008006" key="4">
    <source>
        <dbReference type="Google" id="ProtNLM"/>
    </source>
</evidence>
<dbReference type="PANTHER" id="PTHR10972:SF148">
    <property type="entry name" value="OXYSTEROL-BINDING PROTEIN 9"/>
    <property type="match status" value="1"/>
</dbReference>
<name>A0A078ARH5_STYLE</name>
<dbReference type="Proteomes" id="UP000039865">
    <property type="component" value="Unassembled WGS sequence"/>
</dbReference>
<dbReference type="Gene3D" id="2.40.160.120">
    <property type="match status" value="1"/>
</dbReference>
<dbReference type="OMA" id="GVCWELV"/>
<dbReference type="InterPro" id="IPR000648">
    <property type="entry name" value="Oxysterol-bd"/>
</dbReference>
<feature type="compositionally biased region" description="Polar residues" evidence="1">
    <location>
        <begin position="29"/>
        <end position="52"/>
    </location>
</feature>
<dbReference type="GO" id="GO:0032934">
    <property type="term" value="F:sterol binding"/>
    <property type="evidence" value="ECO:0007669"/>
    <property type="project" value="TreeGrafter"/>
</dbReference>
<dbReference type="SUPFAM" id="SSF144000">
    <property type="entry name" value="Oxysterol-binding protein-like"/>
    <property type="match status" value="1"/>
</dbReference>
<protein>
    <recommendedName>
        <fullName evidence="4">Oxysterol binding family protein</fullName>
    </recommendedName>
</protein>
<evidence type="ECO:0000256" key="1">
    <source>
        <dbReference type="SAM" id="MobiDB-lite"/>
    </source>
</evidence>
<feature type="region of interest" description="Disordered" evidence="1">
    <location>
        <begin position="1"/>
        <end position="52"/>
    </location>
</feature>